<dbReference type="InterPro" id="IPR000477">
    <property type="entry name" value="RT_dom"/>
</dbReference>
<dbReference type="AlphaFoldDB" id="A0AAV2QJD7"/>
<keyword evidence="3" id="KW-1185">Reference proteome</keyword>
<feature type="domain" description="Reverse transcriptase" evidence="1">
    <location>
        <begin position="1"/>
        <end position="215"/>
    </location>
</feature>
<gene>
    <name evidence="2" type="ORF">MNOR_LOCUS12175</name>
</gene>
<dbReference type="Proteomes" id="UP001497623">
    <property type="component" value="Unassembled WGS sequence"/>
</dbReference>
<dbReference type="SUPFAM" id="SSF56672">
    <property type="entry name" value="DNA/RNA polymerases"/>
    <property type="match status" value="1"/>
</dbReference>
<dbReference type="CDD" id="cd01650">
    <property type="entry name" value="RT_nLTR_like"/>
    <property type="match status" value="1"/>
</dbReference>
<dbReference type="InterPro" id="IPR043502">
    <property type="entry name" value="DNA/RNA_pol_sf"/>
</dbReference>
<dbReference type="PANTHER" id="PTHR33332">
    <property type="entry name" value="REVERSE TRANSCRIPTASE DOMAIN-CONTAINING PROTEIN"/>
    <property type="match status" value="1"/>
</dbReference>
<protein>
    <recommendedName>
        <fullName evidence="1">Reverse transcriptase domain-containing protein</fullName>
    </recommendedName>
</protein>
<evidence type="ECO:0000313" key="3">
    <source>
        <dbReference type="Proteomes" id="UP001497623"/>
    </source>
</evidence>
<dbReference type="Pfam" id="PF00078">
    <property type="entry name" value="RVT_1"/>
    <property type="match status" value="1"/>
</dbReference>
<dbReference type="PRINTS" id="PR01345">
    <property type="entry name" value="CERVTRCPTASE"/>
</dbReference>
<dbReference type="GO" id="GO:0071897">
    <property type="term" value="P:DNA biosynthetic process"/>
    <property type="evidence" value="ECO:0007669"/>
    <property type="project" value="UniProtKB-ARBA"/>
</dbReference>
<proteinExistence type="predicted"/>
<reference evidence="2 3" key="1">
    <citation type="submission" date="2024-05" db="EMBL/GenBank/DDBJ databases">
        <authorList>
            <person name="Wallberg A."/>
        </authorList>
    </citation>
    <scope>NUCLEOTIDE SEQUENCE [LARGE SCALE GENOMIC DNA]</scope>
</reference>
<evidence type="ECO:0000259" key="1">
    <source>
        <dbReference type="PROSITE" id="PS50878"/>
    </source>
</evidence>
<name>A0AAV2QJD7_MEGNR</name>
<evidence type="ECO:0000313" key="2">
    <source>
        <dbReference type="EMBL" id="CAL4083541.1"/>
    </source>
</evidence>
<organism evidence="2 3">
    <name type="scientific">Meganyctiphanes norvegica</name>
    <name type="common">Northern krill</name>
    <name type="synonym">Thysanopoda norvegica</name>
    <dbReference type="NCBI Taxonomy" id="48144"/>
    <lineage>
        <taxon>Eukaryota</taxon>
        <taxon>Metazoa</taxon>
        <taxon>Ecdysozoa</taxon>
        <taxon>Arthropoda</taxon>
        <taxon>Crustacea</taxon>
        <taxon>Multicrustacea</taxon>
        <taxon>Malacostraca</taxon>
        <taxon>Eumalacostraca</taxon>
        <taxon>Eucarida</taxon>
        <taxon>Euphausiacea</taxon>
        <taxon>Euphausiidae</taxon>
        <taxon>Meganyctiphanes</taxon>
    </lineage>
</organism>
<sequence length="332" mass="38649">MKMYERIIAKNIIVHLTRNQLFNKNQHGFIPGKSTQSQLLMYYKDIYESLQEGKRIDTVFLDFARAFDKVDHEILMQKIIKHKIKGKLAIWLKEFLNERKFKVLANGTISDEEDVTSGVPQGTVLAAILFLIMISDIDEKVKESIVRCFADDTRVSKVIECEEDPHKMQEDLNAIYEWANNNKMKFNTDKFEYISHGEMDGVPNEAYKNPEGISIVSDDTVRDLGVICNNNLLFKEHIDNIVMKSKVMSGIILRTFTTRERNVMLQLYSTYIRSRLEYCSIVWSPSLQGDINKVERIQKSFTARIEGMENKNYHERLKELKCIVWKEEGSAI</sequence>
<dbReference type="EMBL" id="CAXKWB010006597">
    <property type="protein sequence ID" value="CAL4083541.1"/>
    <property type="molecule type" value="Genomic_DNA"/>
</dbReference>
<dbReference type="PROSITE" id="PS50878">
    <property type="entry name" value="RT_POL"/>
    <property type="match status" value="1"/>
</dbReference>
<accession>A0AAV2QJD7</accession>
<comment type="caution">
    <text evidence="2">The sequence shown here is derived from an EMBL/GenBank/DDBJ whole genome shotgun (WGS) entry which is preliminary data.</text>
</comment>